<dbReference type="EMBL" id="KI913136">
    <property type="protein sequence ID" value="ETV76586.1"/>
    <property type="molecule type" value="Genomic_DNA"/>
</dbReference>
<feature type="compositionally biased region" description="Polar residues" evidence="1">
    <location>
        <begin position="16"/>
        <end position="28"/>
    </location>
</feature>
<name>W4GBE6_APHAT</name>
<evidence type="ECO:0000256" key="1">
    <source>
        <dbReference type="SAM" id="MobiDB-lite"/>
    </source>
</evidence>
<protein>
    <submittedName>
        <fullName evidence="2">Uncharacterized protein</fullName>
    </submittedName>
</protein>
<reference evidence="2" key="1">
    <citation type="submission" date="2013-12" db="EMBL/GenBank/DDBJ databases">
        <title>The Genome Sequence of Aphanomyces astaci APO3.</title>
        <authorList>
            <consortium name="The Broad Institute Genomics Platform"/>
            <person name="Russ C."/>
            <person name="Tyler B."/>
            <person name="van West P."/>
            <person name="Dieguez-Uribeondo J."/>
            <person name="Young S.K."/>
            <person name="Zeng Q."/>
            <person name="Gargeya S."/>
            <person name="Fitzgerald M."/>
            <person name="Abouelleil A."/>
            <person name="Alvarado L."/>
            <person name="Chapman S.B."/>
            <person name="Gainer-Dewar J."/>
            <person name="Goldberg J."/>
            <person name="Griggs A."/>
            <person name="Gujja S."/>
            <person name="Hansen M."/>
            <person name="Howarth C."/>
            <person name="Imamovic A."/>
            <person name="Ireland A."/>
            <person name="Larimer J."/>
            <person name="McCowan C."/>
            <person name="Murphy C."/>
            <person name="Pearson M."/>
            <person name="Poon T.W."/>
            <person name="Priest M."/>
            <person name="Roberts A."/>
            <person name="Saif S."/>
            <person name="Shea T."/>
            <person name="Sykes S."/>
            <person name="Wortman J."/>
            <person name="Nusbaum C."/>
            <person name="Birren B."/>
        </authorList>
    </citation>
    <scope>NUCLEOTIDE SEQUENCE [LARGE SCALE GENOMIC DNA]</scope>
    <source>
        <strain evidence="2">APO3</strain>
    </source>
</reference>
<feature type="region of interest" description="Disordered" evidence="1">
    <location>
        <begin position="1"/>
        <end position="28"/>
    </location>
</feature>
<sequence length="97" mass="10875">MPLKKKANTLFGAHGTKTTQSSSRPPSTWRLTHLGRLLTFQKIYHLEPKEFCVEKRPDNTRPAMVAHDESHIHAQVGIVTDMLDVAIVNQGESNGQE</sequence>
<accession>W4GBE6</accession>
<dbReference type="RefSeq" id="XP_009834131.1">
    <property type="nucleotide sequence ID" value="XM_009835829.1"/>
</dbReference>
<proteinExistence type="predicted"/>
<dbReference type="VEuPathDB" id="FungiDB:H257_09584"/>
<dbReference type="AlphaFoldDB" id="W4GBE6"/>
<evidence type="ECO:0000313" key="2">
    <source>
        <dbReference type="EMBL" id="ETV76586.1"/>
    </source>
</evidence>
<dbReference type="GeneID" id="20811580"/>
<organism evidence="2">
    <name type="scientific">Aphanomyces astaci</name>
    <name type="common">Crayfish plague agent</name>
    <dbReference type="NCBI Taxonomy" id="112090"/>
    <lineage>
        <taxon>Eukaryota</taxon>
        <taxon>Sar</taxon>
        <taxon>Stramenopiles</taxon>
        <taxon>Oomycota</taxon>
        <taxon>Saprolegniomycetes</taxon>
        <taxon>Saprolegniales</taxon>
        <taxon>Verrucalvaceae</taxon>
        <taxon>Aphanomyces</taxon>
    </lineage>
</organism>
<gene>
    <name evidence="2" type="ORF">H257_09584</name>
</gene>